<dbReference type="Proteomes" id="UP000186143">
    <property type="component" value="Unassembled WGS sequence"/>
</dbReference>
<organism evidence="1 2">
    <name type="scientific">Xaviernesmea rhizosphaerae</name>
    <dbReference type="NCBI Taxonomy" id="1672749"/>
    <lineage>
        <taxon>Bacteria</taxon>
        <taxon>Pseudomonadati</taxon>
        <taxon>Pseudomonadota</taxon>
        <taxon>Alphaproteobacteria</taxon>
        <taxon>Hyphomicrobiales</taxon>
        <taxon>Rhizobiaceae</taxon>
        <taxon>Rhizobium/Agrobacterium group</taxon>
        <taxon>Xaviernesmea</taxon>
    </lineage>
</organism>
<comment type="caution">
    <text evidence="1">The sequence shown here is derived from an EMBL/GenBank/DDBJ whole genome shotgun (WGS) entry which is preliminary data.</text>
</comment>
<dbReference type="RefSeq" id="WP_075635572.1">
    <property type="nucleotide sequence ID" value="NZ_MKIO01000032.1"/>
</dbReference>
<dbReference type="EMBL" id="MKIO01000032">
    <property type="protein sequence ID" value="OLP54638.1"/>
    <property type="molecule type" value="Genomic_DNA"/>
</dbReference>
<name>A0A1Q9AHF3_9HYPH</name>
<protein>
    <submittedName>
        <fullName evidence="1">Uncharacterized protein</fullName>
    </submittedName>
</protein>
<dbReference type="AlphaFoldDB" id="A0A1Q9AHF3"/>
<accession>A0A1Q9AHF3</accession>
<evidence type="ECO:0000313" key="1">
    <source>
        <dbReference type="EMBL" id="OLP54638.1"/>
    </source>
</evidence>
<reference evidence="1 2" key="1">
    <citation type="submission" date="2016-09" db="EMBL/GenBank/DDBJ databases">
        <title>Rhizobium sp. nov., a novel species isolated from the rice rhizosphere.</title>
        <authorList>
            <person name="Zhao J."/>
            <person name="Zhang X."/>
        </authorList>
    </citation>
    <scope>NUCLEOTIDE SEQUENCE [LARGE SCALE GENOMIC DNA]</scope>
    <source>
        <strain evidence="1 2">MH17</strain>
    </source>
</reference>
<proteinExistence type="predicted"/>
<evidence type="ECO:0000313" key="2">
    <source>
        <dbReference type="Proteomes" id="UP000186143"/>
    </source>
</evidence>
<gene>
    <name evidence="1" type="ORF">BJF92_08775</name>
</gene>
<sequence>MTRDNTLLLMVKLSGLKLLVRITRLSWDTDLVRNVHDVVTAVLHAFRIDLEALVGTFAG</sequence>